<evidence type="ECO:0000256" key="2">
    <source>
        <dbReference type="ARBA" id="ARBA00023125"/>
    </source>
</evidence>
<sequence length="359" mass="41031">MTDLTYHFSFREKDRGWQVILSYKDQAGRWRQKSRQGLATKKAAKAAGEKLLADVLDAMKSQPIAPELVDITLAEFAEYVFRSRNLAYNSVLAYRYALKNYGPKLLSMPVRKITYLDIQHAMSAWQCADASYQLYVTCLKMVLSSAVDPYHLRQDNPASRLKPRKLNRRHKIRALTQKEFDRLMENMKTRPMKYYVICAIAGYTGMRLGEIMGLTWDDIDLKNRQVSVTKQYGRIGHGKRGIMNIKNGAAGHRVIPIPAKLWQILLAYRHTEPRQISGQLIPPKLLHRTLDGYIKKVVPDASIHSLRHTYATMLLAHGTDIKTVSALLGDTVSTVLNVYVDYTDDMRRKAAQSIEKIFA</sequence>
<dbReference type="InterPro" id="IPR013762">
    <property type="entry name" value="Integrase-like_cat_sf"/>
</dbReference>
<comment type="caution">
    <text evidence="5">The sequence shown here is derived from an EMBL/GenBank/DDBJ whole genome shotgun (WGS) entry which is preliminary data.</text>
</comment>
<gene>
    <name evidence="5" type="ORF">HG933_09160</name>
</gene>
<evidence type="ECO:0000259" key="4">
    <source>
        <dbReference type="PROSITE" id="PS51898"/>
    </source>
</evidence>
<dbReference type="InterPro" id="IPR028259">
    <property type="entry name" value="AP2-like_int_N"/>
</dbReference>
<evidence type="ECO:0000256" key="1">
    <source>
        <dbReference type="ARBA" id="ARBA00008857"/>
    </source>
</evidence>
<dbReference type="GO" id="GO:0015074">
    <property type="term" value="P:DNA integration"/>
    <property type="evidence" value="ECO:0007669"/>
    <property type="project" value="InterPro"/>
</dbReference>
<dbReference type="RefSeq" id="WP_169013758.1">
    <property type="nucleotide sequence ID" value="NZ_JABBJH010000012.1"/>
</dbReference>
<dbReference type="InterPro" id="IPR002104">
    <property type="entry name" value="Integrase_catalytic"/>
</dbReference>
<dbReference type="PANTHER" id="PTHR30349:SF64">
    <property type="entry name" value="PROPHAGE INTEGRASE INTD-RELATED"/>
    <property type="match status" value="1"/>
</dbReference>
<protein>
    <submittedName>
        <fullName evidence="5">Site-specific integrase</fullName>
    </submittedName>
</protein>
<dbReference type="Proteomes" id="UP000536773">
    <property type="component" value="Unassembled WGS sequence"/>
</dbReference>
<reference evidence="5 6" key="1">
    <citation type="submission" date="2020-04" db="EMBL/GenBank/DDBJ databases">
        <authorList>
            <person name="Hitch T.C.A."/>
            <person name="Wylensek D."/>
            <person name="Clavel T."/>
        </authorList>
    </citation>
    <scope>NUCLEOTIDE SEQUENCE [LARGE SCALE GENOMIC DNA]</scope>
    <source>
        <strain evidence="5 6">WCA-386-APC-2A</strain>
    </source>
</reference>
<dbReference type="InterPro" id="IPR011010">
    <property type="entry name" value="DNA_brk_join_enz"/>
</dbReference>
<dbReference type="EMBL" id="JABBJH010000012">
    <property type="protein sequence ID" value="NMK39533.1"/>
    <property type="molecule type" value="Genomic_DNA"/>
</dbReference>
<dbReference type="InterPro" id="IPR010998">
    <property type="entry name" value="Integrase_recombinase_N"/>
</dbReference>
<dbReference type="InterPro" id="IPR050090">
    <property type="entry name" value="Tyrosine_recombinase_XerCD"/>
</dbReference>
<dbReference type="Gene3D" id="1.10.150.130">
    <property type="match status" value="1"/>
</dbReference>
<feature type="domain" description="Tyr recombinase" evidence="4">
    <location>
        <begin position="170"/>
        <end position="352"/>
    </location>
</feature>
<evidence type="ECO:0000256" key="3">
    <source>
        <dbReference type="ARBA" id="ARBA00023172"/>
    </source>
</evidence>
<dbReference type="GO" id="GO:0003677">
    <property type="term" value="F:DNA binding"/>
    <property type="evidence" value="ECO:0007669"/>
    <property type="project" value="UniProtKB-KW"/>
</dbReference>
<name>A0A848EUF3_MEGEL</name>
<organism evidence="5 6">
    <name type="scientific">Megasphaera elsdenii</name>
    <dbReference type="NCBI Taxonomy" id="907"/>
    <lineage>
        <taxon>Bacteria</taxon>
        <taxon>Bacillati</taxon>
        <taxon>Bacillota</taxon>
        <taxon>Negativicutes</taxon>
        <taxon>Veillonellales</taxon>
        <taxon>Veillonellaceae</taxon>
        <taxon>Megasphaera</taxon>
    </lineage>
</organism>
<accession>A0A848EUF3</accession>
<dbReference type="PROSITE" id="PS51898">
    <property type="entry name" value="TYR_RECOMBINASE"/>
    <property type="match status" value="1"/>
</dbReference>
<dbReference type="SUPFAM" id="SSF56349">
    <property type="entry name" value="DNA breaking-rejoining enzymes"/>
    <property type="match status" value="1"/>
</dbReference>
<proteinExistence type="inferred from homology"/>
<dbReference type="Pfam" id="PF00589">
    <property type="entry name" value="Phage_integrase"/>
    <property type="match status" value="1"/>
</dbReference>
<evidence type="ECO:0000313" key="6">
    <source>
        <dbReference type="Proteomes" id="UP000536773"/>
    </source>
</evidence>
<keyword evidence="2" id="KW-0238">DNA-binding</keyword>
<dbReference type="PANTHER" id="PTHR30349">
    <property type="entry name" value="PHAGE INTEGRASE-RELATED"/>
    <property type="match status" value="1"/>
</dbReference>
<dbReference type="Gene3D" id="1.10.443.10">
    <property type="entry name" value="Intergrase catalytic core"/>
    <property type="match status" value="1"/>
</dbReference>
<dbReference type="AlphaFoldDB" id="A0A848EUF3"/>
<dbReference type="CDD" id="cd01189">
    <property type="entry name" value="INT_ICEBs1_C_like"/>
    <property type="match status" value="1"/>
</dbReference>
<keyword evidence="3" id="KW-0233">DNA recombination</keyword>
<evidence type="ECO:0000313" key="5">
    <source>
        <dbReference type="EMBL" id="NMK39533.1"/>
    </source>
</evidence>
<dbReference type="Pfam" id="PF14657">
    <property type="entry name" value="Arm-DNA-bind_4"/>
    <property type="match status" value="1"/>
</dbReference>
<dbReference type="GO" id="GO:0006310">
    <property type="term" value="P:DNA recombination"/>
    <property type="evidence" value="ECO:0007669"/>
    <property type="project" value="UniProtKB-KW"/>
</dbReference>
<comment type="similarity">
    <text evidence="1">Belongs to the 'phage' integrase family.</text>
</comment>